<sequence length="97" mass="11066">MNNAVKIKFIKALKTQAYLYPKEYISKKQVSLLKAGCVCWLVAKGKKGKNKKVPVVVTDIVQLPEKARKTHKFFKARITDQSLDDFLANAKRTLNEE</sequence>
<keyword evidence="2" id="KW-1185">Reference proteome</keyword>
<dbReference type="AlphaFoldDB" id="V7HWV5"/>
<evidence type="ECO:0000313" key="2">
    <source>
        <dbReference type="Proteomes" id="UP000018559"/>
    </source>
</evidence>
<proteinExistence type="predicted"/>
<accession>V7HWV5</accession>
<organism evidence="1 2">
    <name type="scientific">Ligilactobacillus equi DPC 6820</name>
    <dbReference type="NCBI Taxonomy" id="1392007"/>
    <lineage>
        <taxon>Bacteria</taxon>
        <taxon>Bacillati</taxon>
        <taxon>Bacillota</taxon>
        <taxon>Bacilli</taxon>
        <taxon>Lactobacillales</taxon>
        <taxon>Lactobacillaceae</taxon>
        <taxon>Ligilactobacillus</taxon>
    </lineage>
</organism>
<gene>
    <name evidence="1" type="ORF">LEQ_0068c</name>
</gene>
<dbReference type="EMBL" id="AWWH01000158">
    <property type="protein sequence ID" value="ETA73765.1"/>
    <property type="molecule type" value="Genomic_DNA"/>
</dbReference>
<comment type="caution">
    <text evidence="1">The sequence shown here is derived from an EMBL/GenBank/DDBJ whole genome shotgun (WGS) entry which is preliminary data.</text>
</comment>
<dbReference type="RefSeq" id="WP_023860015.1">
    <property type="nucleotide sequence ID" value="NZ_AWWH01000158.1"/>
</dbReference>
<evidence type="ECO:0000313" key="1">
    <source>
        <dbReference type="EMBL" id="ETA73765.1"/>
    </source>
</evidence>
<reference evidence="1 2" key="1">
    <citation type="journal article" date="2014" name="Genome Announc.">
        <title>The Genome of the Predominant Equine Lactobacillus Species, Lactobacillus equi, Is Reflective of Its Lifestyle Adaptations to an Herbivorous Host.</title>
        <authorList>
            <person name="O'Donnell M.M."/>
            <person name="Harris H.M."/>
            <person name="O'Toole P.W."/>
            <person name="Ross R.P."/>
        </authorList>
    </citation>
    <scope>NUCLEOTIDE SEQUENCE [LARGE SCALE GENOMIC DNA]</scope>
    <source>
        <strain evidence="1 2">DPC 6820</strain>
    </source>
</reference>
<dbReference type="Proteomes" id="UP000018559">
    <property type="component" value="Unassembled WGS sequence"/>
</dbReference>
<dbReference type="PATRIC" id="fig|1392007.3.peg.1421"/>
<name>V7HWV5_9LACO</name>
<protein>
    <submittedName>
        <fullName evidence="1">MiaB-like tRNA-modifying protein</fullName>
    </submittedName>
</protein>